<sequence>MAIEIRNVCKSFKDVNAVQNVNLMVES</sequence>
<organism evidence="1">
    <name type="scientific">marine metagenome</name>
    <dbReference type="NCBI Taxonomy" id="408172"/>
    <lineage>
        <taxon>unclassified sequences</taxon>
        <taxon>metagenomes</taxon>
        <taxon>ecological metagenomes</taxon>
    </lineage>
</organism>
<dbReference type="AlphaFoldDB" id="A0A381TRG8"/>
<evidence type="ECO:0000313" key="1">
    <source>
        <dbReference type="EMBL" id="SVA18419.1"/>
    </source>
</evidence>
<accession>A0A381TRG8</accession>
<protein>
    <submittedName>
        <fullName evidence="1">Uncharacterized protein</fullName>
    </submittedName>
</protein>
<gene>
    <name evidence="1" type="ORF">METZ01_LOCUS71273</name>
</gene>
<reference evidence="1" key="1">
    <citation type="submission" date="2018-05" db="EMBL/GenBank/DDBJ databases">
        <authorList>
            <person name="Lanie J.A."/>
            <person name="Ng W.-L."/>
            <person name="Kazmierczak K.M."/>
            <person name="Andrzejewski T.M."/>
            <person name="Davidsen T.M."/>
            <person name="Wayne K.J."/>
            <person name="Tettelin H."/>
            <person name="Glass J.I."/>
            <person name="Rusch D."/>
            <person name="Podicherti R."/>
            <person name="Tsui H.-C.T."/>
            <person name="Winkler M.E."/>
        </authorList>
    </citation>
    <scope>NUCLEOTIDE SEQUENCE</scope>
</reference>
<name>A0A381TRG8_9ZZZZ</name>
<feature type="non-terminal residue" evidence="1">
    <location>
        <position position="27"/>
    </location>
</feature>
<dbReference type="EMBL" id="UINC01005010">
    <property type="protein sequence ID" value="SVA18419.1"/>
    <property type="molecule type" value="Genomic_DNA"/>
</dbReference>
<proteinExistence type="predicted"/>